<reference evidence="1 2" key="1">
    <citation type="submission" date="2024-07" db="EMBL/GenBank/DDBJ databases">
        <title>Section-level genome sequencing and comparative genomics of Aspergillus sections Usti and Cavernicolus.</title>
        <authorList>
            <consortium name="Lawrence Berkeley National Laboratory"/>
            <person name="Nybo J.L."/>
            <person name="Vesth T.C."/>
            <person name="Theobald S."/>
            <person name="Frisvad J.C."/>
            <person name="Larsen T.O."/>
            <person name="Kjaerboelling I."/>
            <person name="Rothschild-Mancinelli K."/>
            <person name="Lyhne E.K."/>
            <person name="Kogle M.E."/>
            <person name="Barry K."/>
            <person name="Clum A."/>
            <person name="Na H."/>
            <person name="Ledsgaard L."/>
            <person name="Lin J."/>
            <person name="Lipzen A."/>
            <person name="Kuo A."/>
            <person name="Riley R."/>
            <person name="Mondo S."/>
            <person name="Labutti K."/>
            <person name="Haridas S."/>
            <person name="Pangalinan J."/>
            <person name="Salamov A.A."/>
            <person name="Simmons B.A."/>
            <person name="Magnuson J.K."/>
            <person name="Chen J."/>
            <person name="Drula E."/>
            <person name="Henrissat B."/>
            <person name="Wiebenga A."/>
            <person name="Lubbers R.J."/>
            <person name="Gomes A.C."/>
            <person name="Makela M.R."/>
            <person name="Stajich J."/>
            <person name="Grigoriev I.V."/>
            <person name="Mortensen U.H."/>
            <person name="De Vries R.P."/>
            <person name="Baker S.E."/>
            <person name="Andersen M.R."/>
        </authorList>
    </citation>
    <scope>NUCLEOTIDE SEQUENCE [LARGE SCALE GENOMIC DNA]</scope>
    <source>
        <strain evidence="1 2">CBS 123904</strain>
    </source>
</reference>
<accession>A0ABR4I709</accession>
<dbReference type="EMBL" id="JBFXLU010000647">
    <property type="protein sequence ID" value="KAL2823520.1"/>
    <property type="molecule type" value="Genomic_DNA"/>
</dbReference>
<evidence type="ECO:0000313" key="2">
    <source>
        <dbReference type="Proteomes" id="UP001610446"/>
    </source>
</evidence>
<name>A0ABR4I709_9EURO</name>
<evidence type="ECO:0000313" key="1">
    <source>
        <dbReference type="EMBL" id="KAL2823520.1"/>
    </source>
</evidence>
<organism evidence="1 2">
    <name type="scientific">Aspergillus pseudoustus</name>
    <dbReference type="NCBI Taxonomy" id="1810923"/>
    <lineage>
        <taxon>Eukaryota</taxon>
        <taxon>Fungi</taxon>
        <taxon>Dikarya</taxon>
        <taxon>Ascomycota</taxon>
        <taxon>Pezizomycotina</taxon>
        <taxon>Eurotiomycetes</taxon>
        <taxon>Eurotiomycetidae</taxon>
        <taxon>Eurotiales</taxon>
        <taxon>Aspergillaceae</taxon>
        <taxon>Aspergillus</taxon>
        <taxon>Aspergillus subgen. Nidulantes</taxon>
    </lineage>
</organism>
<dbReference type="Proteomes" id="UP001610446">
    <property type="component" value="Unassembled WGS sequence"/>
</dbReference>
<proteinExistence type="predicted"/>
<protein>
    <submittedName>
        <fullName evidence="1">Uncharacterized protein</fullName>
    </submittedName>
</protein>
<comment type="caution">
    <text evidence="1">The sequence shown here is derived from an EMBL/GenBank/DDBJ whole genome shotgun (WGS) entry which is preliminary data.</text>
</comment>
<sequence>MDCPELRVPRDKLDSPLKDNETDIFDSIATAETLPRDEAWELREALARTIHGALDESITITQPEEAINETLYKHLSLGVVHGG</sequence>
<keyword evidence="2" id="KW-1185">Reference proteome</keyword>
<gene>
    <name evidence="1" type="ORF">BJY01DRAFT_256607</name>
</gene>